<gene>
    <name evidence="1" type="ORF">B0F90DRAFT_1751158</name>
</gene>
<sequence length="162" mass="18255">MTDVPSAKGWLATDTPATKLLATRGAFGRMLLTRLQMIIYYLWRSLCIINGPATNEGIQDNVTTLALPTPQNTFPKKIYWSYFRGVSLALSELCQDCNYGGNPIPLSAILDLMRQHQSAFVPLGPHMEKDVPKRLIELANKHVVFFDPFEEYVIVPEGTREK</sequence>
<comment type="caution">
    <text evidence="1">The sequence shown here is derived from an EMBL/GenBank/DDBJ whole genome shotgun (WGS) entry which is preliminary data.</text>
</comment>
<name>A0AAD4LYR5_9AGAM</name>
<proteinExistence type="predicted"/>
<organism evidence="1 2">
    <name type="scientific">Multifurca ochricompacta</name>
    <dbReference type="NCBI Taxonomy" id="376703"/>
    <lineage>
        <taxon>Eukaryota</taxon>
        <taxon>Fungi</taxon>
        <taxon>Dikarya</taxon>
        <taxon>Basidiomycota</taxon>
        <taxon>Agaricomycotina</taxon>
        <taxon>Agaricomycetes</taxon>
        <taxon>Russulales</taxon>
        <taxon>Russulaceae</taxon>
        <taxon>Multifurca</taxon>
    </lineage>
</organism>
<evidence type="ECO:0000313" key="2">
    <source>
        <dbReference type="Proteomes" id="UP001203297"/>
    </source>
</evidence>
<dbReference type="EMBL" id="WTXG01000059">
    <property type="protein sequence ID" value="KAI0295365.1"/>
    <property type="molecule type" value="Genomic_DNA"/>
</dbReference>
<keyword evidence="2" id="KW-1185">Reference proteome</keyword>
<accession>A0AAD4LYR5</accession>
<dbReference type="Proteomes" id="UP001203297">
    <property type="component" value="Unassembled WGS sequence"/>
</dbReference>
<evidence type="ECO:0000313" key="1">
    <source>
        <dbReference type="EMBL" id="KAI0295365.1"/>
    </source>
</evidence>
<protein>
    <submittedName>
        <fullName evidence="1">Uncharacterized protein</fullName>
    </submittedName>
</protein>
<reference evidence="1" key="1">
    <citation type="journal article" date="2022" name="New Phytol.">
        <title>Evolutionary transition to the ectomycorrhizal habit in the genomes of a hyperdiverse lineage of mushroom-forming fungi.</title>
        <authorList>
            <person name="Looney B."/>
            <person name="Miyauchi S."/>
            <person name="Morin E."/>
            <person name="Drula E."/>
            <person name="Courty P.E."/>
            <person name="Kohler A."/>
            <person name="Kuo A."/>
            <person name="LaButti K."/>
            <person name="Pangilinan J."/>
            <person name="Lipzen A."/>
            <person name="Riley R."/>
            <person name="Andreopoulos W."/>
            <person name="He G."/>
            <person name="Johnson J."/>
            <person name="Nolan M."/>
            <person name="Tritt A."/>
            <person name="Barry K.W."/>
            <person name="Grigoriev I.V."/>
            <person name="Nagy L.G."/>
            <person name="Hibbett D."/>
            <person name="Henrissat B."/>
            <person name="Matheny P.B."/>
            <person name="Labbe J."/>
            <person name="Martin F.M."/>
        </authorList>
    </citation>
    <scope>NUCLEOTIDE SEQUENCE</scope>
    <source>
        <strain evidence="1">BPL690</strain>
    </source>
</reference>
<dbReference type="AlphaFoldDB" id="A0AAD4LYR5"/>